<dbReference type="AlphaFoldDB" id="A0A8J3WHR0"/>
<reference evidence="2" key="1">
    <citation type="submission" date="2021-01" db="EMBL/GenBank/DDBJ databases">
        <title>Whole genome shotgun sequence of Planobispora rosea NBRC 15558.</title>
        <authorList>
            <person name="Komaki H."/>
            <person name="Tamura T."/>
        </authorList>
    </citation>
    <scope>NUCLEOTIDE SEQUENCE</scope>
    <source>
        <strain evidence="2">NBRC 15558</strain>
    </source>
</reference>
<dbReference type="EMBL" id="BOOI01000073">
    <property type="protein sequence ID" value="GIH88096.1"/>
    <property type="molecule type" value="Genomic_DNA"/>
</dbReference>
<feature type="compositionally biased region" description="Low complexity" evidence="1">
    <location>
        <begin position="11"/>
        <end position="25"/>
    </location>
</feature>
<feature type="region of interest" description="Disordered" evidence="1">
    <location>
        <begin position="1"/>
        <end position="48"/>
    </location>
</feature>
<evidence type="ECO:0000313" key="2">
    <source>
        <dbReference type="EMBL" id="GIH88096.1"/>
    </source>
</evidence>
<evidence type="ECO:0000313" key="3">
    <source>
        <dbReference type="Proteomes" id="UP000655044"/>
    </source>
</evidence>
<keyword evidence="3" id="KW-1185">Reference proteome</keyword>
<evidence type="ECO:0000256" key="1">
    <source>
        <dbReference type="SAM" id="MobiDB-lite"/>
    </source>
</evidence>
<sequence length="70" mass="7005">MPPPRTASAMPIATSATTSPEPSATQIRRTPPRSLPPGGDPGVRASGGYLTVAGDEEAAYDCCGNPPGPV</sequence>
<proteinExistence type="predicted"/>
<accession>A0A8J3WHR0</accession>
<organism evidence="2 3">
    <name type="scientific">Planobispora rosea</name>
    <dbReference type="NCBI Taxonomy" id="35762"/>
    <lineage>
        <taxon>Bacteria</taxon>
        <taxon>Bacillati</taxon>
        <taxon>Actinomycetota</taxon>
        <taxon>Actinomycetes</taxon>
        <taxon>Streptosporangiales</taxon>
        <taxon>Streptosporangiaceae</taxon>
        <taxon>Planobispora</taxon>
    </lineage>
</organism>
<name>A0A8J3WHR0_PLARO</name>
<comment type="caution">
    <text evidence="2">The sequence shown here is derived from an EMBL/GenBank/DDBJ whole genome shotgun (WGS) entry which is preliminary data.</text>
</comment>
<dbReference type="Proteomes" id="UP000655044">
    <property type="component" value="Unassembled WGS sequence"/>
</dbReference>
<protein>
    <submittedName>
        <fullName evidence="2">Uncharacterized protein</fullName>
    </submittedName>
</protein>
<gene>
    <name evidence="2" type="ORF">Pro02_65040</name>
</gene>